<evidence type="ECO:0000313" key="5">
    <source>
        <dbReference type="Proteomes" id="UP001358417"/>
    </source>
</evidence>
<dbReference type="InterPro" id="IPR039438">
    <property type="entry name" value="At2g23090-like_Znf"/>
</dbReference>
<dbReference type="InterPro" id="IPR007513">
    <property type="entry name" value="SERF-like_N"/>
</dbReference>
<dbReference type="AlphaFoldDB" id="A0AAV9NBX3"/>
<dbReference type="RefSeq" id="XP_064707063.1">
    <property type="nucleotide sequence ID" value="XM_064845518.1"/>
</dbReference>
<dbReference type="SUPFAM" id="SSF118359">
    <property type="entry name" value="Expressed protein At2g23090/F21P24.15"/>
    <property type="match status" value="1"/>
</dbReference>
<dbReference type="Proteomes" id="UP001358417">
    <property type="component" value="Unassembled WGS sequence"/>
</dbReference>
<organism evidence="4 5">
    <name type="scientific">Exophiala bonariae</name>
    <dbReference type="NCBI Taxonomy" id="1690606"/>
    <lineage>
        <taxon>Eukaryota</taxon>
        <taxon>Fungi</taxon>
        <taxon>Dikarya</taxon>
        <taxon>Ascomycota</taxon>
        <taxon>Pezizomycotina</taxon>
        <taxon>Eurotiomycetes</taxon>
        <taxon>Chaetothyriomycetidae</taxon>
        <taxon>Chaetothyriales</taxon>
        <taxon>Herpotrichiellaceae</taxon>
        <taxon>Exophiala</taxon>
    </lineage>
</organism>
<accession>A0AAV9NBX3</accession>
<feature type="domain" description="Small EDRK-rich factor-like N-terminal" evidence="2">
    <location>
        <begin position="1"/>
        <end position="32"/>
    </location>
</feature>
<keyword evidence="5" id="KW-1185">Reference proteome</keyword>
<dbReference type="Pfam" id="PF04419">
    <property type="entry name" value="SERF-like_N"/>
    <property type="match status" value="1"/>
</dbReference>
<proteinExistence type="predicted"/>
<comment type="caution">
    <text evidence="4">The sequence shown here is derived from an EMBL/GenBank/DDBJ whole genome shotgun (WGS) entry which is preliminary data.</text>
</comment>
<dbReference type="Pfam" id="PF12907">
    <property type="entry name" value="zf-met2"/>
    <property type="match status" value="1"/>
</dbReference>
<feature type="domain" description="At2g23090-like zinc-binding" evidence="3">
    <location>
        <begin position="36"/>
        <end position="70"/>
    </location>
</feature>
<dbReference type="Gene3D" id="4.10.1050.10">
    <property type="entry name" value="At2g23090-like"/>
    <property type="match status" value="1"/>
</dbReference>
<dbReference type="InterPro" id="IPR039713">
    <property type="entry name" value="At2g23090-like"/>
</dbReference>
<protein>
    <submittedName>
        <fullName evidence="4">Uncharacterized protein</fullName>
    </submittedName>
</protein>
<dbReference type="InterPro" id="IPR026939">
    <property type="entry name" value="ZNF706/At2g23090_sf"/>
</dbReference>
<dbReference type="PANTHER" id="PTHR33788:SF1">
    <property type="entry name" value="ZINC-BINDING PROTEIN"/>
    <property type="match status" value="1"/>
</dbReference>
<evidence type="ECO:0000259" key="2">
    <source>
        <dbReference type="Pfam" id="PF04419"/>
    </source>
</evidence>
<name>A0AAV9NBX3_9EURO</name>
<dbReference type="PANTHER" id="PTHR33788">
    <property type="entry name" value="OS07G0114300 PROTEIN"/>
    <property type="match status" value="1"/>
</dbReference>
<dbReference type="GeneID" id="89970116"/>
<feature type="compositionally biased region" description="Basic and acidic residues" evidence="1">
    <location>
        <begin position="9"/>
        <end position="19"/>
    </location>
</feature>
<evidence type="ECO:0000256" key="1">
    <source>
        <dbReference type="SAM" id="MobiDB-lite"/>
    </source>
</evidence>
<evidence type="ECO:0000259" key="3">
    <source>
        <dbReference type="Pfam" id="PF12907"/>
    </source>
</evidence>
<dbReference type="EMBL" id="JAVRRD010000011">
    <property type="protein sequence ID" value="KAK5053938.1"/>
    <property type="molecule type" value="Genomic_DNA"/>
</dbReference>
<evidence type="ECO:0000313" key="4">
    <source>
        <dbReference type="EMBL" id="KAK5053938.1"/>
    </source>
</evidence>
<reference evidence="4 5" key="1">
    <citation type="submission" date="2023-08" db="EMBL/GenBank/DDBJ databases">
        <title>Black Yeasts Isolated from many extreme environments.</title>
        <authorList>
            <person name="Coleine C."/>
            <person name="Stajich J.E."/>
            <person name="Selbmann L."/>
        </authorList>
    </citation>
    <scope>NUCLEOTIDE SEQUENCE [LARGE SCALE GENOMIC DNA]</scope>
    <source>
        <strain evidence="4 5">CCFEE 5792</strain>
    </source>
</reference>
<sequence length="72" mass="7961">MGNGARAQQKRERNADKGPKGPASQLKANAAAQTYKCKTCFQTFQSTTARKALEAHATDRHSKQAEECFDFK</sequence>
<gene>
    <name evidence="4" type="ORF">LTR84_001900</name>
</gene>
<feature type="region of interest" description="Disordered" evidence="1">
    <location>
        <begin position="1"/>
        <end position="28"/>
    </location>
</feature>